<evidence type="ECO:0000313" key="3">
    <source>
        <dbReference type="Proteomes" id="UP001217089"/>
    </source>
</evidence>
<feature type="domain" description="Death" evidence="1">
    <location>
        <begin position="137"/>
        <end position="221"/>
    </location>
</feature>
<evidence type="ECO:0000259" key="1">
    <source>
        <dbReference type="PROSITE" id="PS50017"/>
    </source>
</evidence>
<dbReference type="InterPro" id="IPR011029">
    <property type="entry name" value="DEATH-like_dom_sf"/>
</dbReference>
<organism evidence="2 3">
    <name type="scientific">Tegillarca granosa</name>
    <name type="common">Malaysian cockle</name>
    <name type="synonym">Anadara granosa</name>
    <dbReference type="NCBI Taxonomy" id="220873"/>
    <lineage>
        <taxon>Eukaryota</taxon>
        <taxon>Metazoa</taxon>
        <taxon>Spiralia</taxon>
        <taxon>Lophotrochozoa</taxon>
        <taxon>Mollusca</taxon>
        <taxon>Bivalvia</taxon>
        <taxon>Autobranchia</taxon>
        <taxon>Pteriomorphia</taxon>
        <taxon>Arcoida</taxon>
        <taxon>Arcoidea</taxon>
        <taxon>Arcidae</taxon>
        <taxon>Tegillarca</taxon>
    </lineage>
</organism>
<accession>A0ABQ9DZA7</accession>
<dbReference type="Gene3D" id="1.10.533.10">
    <property type="entry name" value="Death Domain, Fas"/>
    <property type="match status" value="1"/>
</dbReference>
<reference evidence="2 3" key="1">
    <citation type="submission" date="2022-12" db="EMBL/GenBank/DDBJ databases">
        <title>Chromosome-level genome of Tegillarca granosa.</title>
        <authorList>
            <person name="Kim J."/>
        </authorList>
    </citation>
    <scope>NUCLEOTIDE SEQUENCE [LARGE SCALE GENOMIC DNA]</scope>
    <source>
        <strain evidence="2">Teg-2019</strain>
        <tissue evidence="2">Adductor muscle</tissue>
    </source>
</reference>
<evidence type="ECO:0000313" key="2">
    <source>
        <dbReference type="EMBL" id="KAJ8298235.1"/>
    </source>
</evidence>
<protein>
    <recommendedName>
        <fullName evidence="1">Death domain-containing protein</fullName>
    </recommendedName>
</protein>
<dbReference type="PROSITE" id="PS50017">
    <property type="entry name" value="DEATH_DOMAIN"/>
    <property type="match status" value="1"/>
</dbReference>
<dbReference type="Pfam" id="PF00531">
    <property type="entry name" value="Death"/>
    <property type="match status" value="1"/>
</dbReference>
<name>A0ABQ9DZA7_TEGGR</name>
<keyword evidence="3" id="KW-1185">Reference proteome</keyword>
<proteinExistence type="predicted"/>
<dbReference type="EMBL" id="JARBDR010000923">
    <property type="protein sequence ID" value="KAJ8298235.1"/>
    <property type="molecule type" value="Genomic_DNA"/>
</dbReference>
<sequence>MTYVAKKKEMKIGQIDARQFLVSSFLLLYLLPFVTGKHREKKSCDYVKNVSSTSLQIQTTTSNSDAPKFPVAAAIKEDPRLKTSPVPLKTPEKDKFVAPKETDFEDNKSVFIVSLALSVIGFTSKNQPETDDEHLTAAELQAVAHQLAPDYYKQVGRLLGVTENEMRIIQANNPENVEERAYEVLKKWTEKMAAEATKKNLKIALKNINRVDVVQIFYNNSKKIPNQ</sequence>
<dbReference type="Proteomes" id="UP001217089">
    <property type="component" value="Unassembled WGS sequence"/>
</dbReference>
<dbReference type="InterPro" id="IPR000488">
    <property type="entry name" value="Death_dom"/>
</dbReference>
<dbReference type="CDD" id="cd01670">
    <property type="entry name" value="Death"/>
    <property type="match status" value="1"/>
</dbReference>
<comment type="caution">
    <text evidence="2">The sequence shown here is derived from an EMBL/GenBank/DDBJ whole genome shotgun (WGS) entry which is preliminary data.</text>
</comment>
<dbReference type="SUPFAM" id="SSF47986">
    <property type="entry name" value="DEATH domain"/>
    <property type="match status" value="1"/>
</dbReference>
<gene>
    <name evidence="2" type="ORF">KUTeg_024766</name>
</gene>